<dbReference type="NCBIfam" id="NF041559">
    <property type="entry name" value="BTH_I2691_fam"/>
    <property type="match status" value="1"/>
</dbReference>
<evidence type="ECO:0000256" key="1">
    <source>
        <dbReference type="SAM" id="Phobius"/>
    </source>
</evidence>
<dbReference type="InterPro" id="IPR046864">
    <property type="entry name" value="VasX_N"/>
</dbReference>
<dbReference type="CDD" id="cd20707">
    <property type="entry name" value="MIX_III"/>
    <property type="match status" value="1"/>
</dbReference>
<evidence type="ECO:0000313" key="4">
    <source>
        <dbReference type="Proteomes" id="UP000659047"/>
    </source>
</evidence>
<evidence type="ECO:0000313" key="3">
    <source>
        <dbReference type="EMBL" id="MBK4714657.1"/>
    </source>
</evidence>
<sequence length="869" mass="98362">MRCDFCDKKGLAVLPVRPAVVRCEVGAPALAAEIKPAVPARAKVTYTCRLLREGYLYVWDEKRRRWTDYLVTGEGYFRRTDAALPVVDAPSCIRPCAGKKDEVAKASFITLPVSLNAENHGRFWFAWSDYPWTPVVRQAHEQAGWRERHMQCFDLAAWLKERRGPQALPLSQLQETVAEYVPALAQGGGFDFLSAPWLARDDDAARYLLETAVSVSSQPPLRVDPTLPVMLALCDATAVARDLAQILAQAPDESLEYCRNSGGFSDFDREMKLHAMIETMRYSVQESEKMFITQEMKRREERASAGYVTGAFGEMQYVPMTAQTRRVVAEMIHDAAKKQFENWSSESWPRYQEYYRVAEQRRFETKVRQAMDVFYATHTGPLTEMYLEQLRHPTFIRFFEHNFDPTDIAGGAHYSLTLGLCLLGGQQEGRCFEFYRERLQGDPEDPENPFLRAWLLNQDSLAQMIKRSAPTQVAMSHVHELPWSAMIGAYASWLGELGSRKELLNTLSIPLTGVLLSLLGEMGEKGVSRFIVLLSVRTEAPLAYFERQGRRRELSEKLSRLLLNHLFDGEGLSPAKRVQARERFVRQVTSRPDTQEMVKLLEKEMLQKEASGINLQGEARQGYLMLLQDEMDDALKGRSVDERLAWAKERAMSGDMAEDFLLKRRLTRASLGGNVVSVLFQLAAVGLMVKQEQSWYGGVKTPAAQRLTATWAGIAGSTLETAAGMIQFHMMRGMRAARPWVKVLGRLGKGLGLAASGFIAWLDILEGWKQWTLGHQMLASFYWTSAGLGFIGLIFIFMGLPMLGIVLGIMILGVAYLIEYFKPNDMQNWLSRTYWGVADPDNKEQPFITGQQEEDGFNQLWQPPASIKR</sequence>
<keyword evidence="1" id="KW-1133">Transmembrane helix</keyword>
<evidence type="ECO:0000259" key="2">
    <source>
        <dbReference type="Pfam" id="PF20249"/>
    </source>
</evidence>
<gene>
    <name evidence="3" type="ORF">JJB97_04775</name>
</gene>
<organism evidence="3 4">
    <name type="scientific">Tenebrionibacter intestinalis</name>
    <dbReference type="NCBI Taxonomy" id="2799638"/>
    <lineage>
        <taxon>Bacteria</taxon>
        <taxon>Pseudomonadati</taxon>
        <taxon>Pseudomonadota</taxon>
        <taxon>Gammaproteobacteria</taxon>
        <taxon>Enterobacterales</taxon>
        <taxon>Enterobacteriaceae</taxon>
        <taxon>Tenebrionibacter/Tenebrionicola group</taxon>
        <taxon>Tenebrionibacter</taxon>
    </lineage>
</organism>
<name>A0A8K0V5P1_9ENTR</name>
<proteinExistence type="predicted"/>
<feature type="transmembrane region" description="Helical" evidence="1">
    <location>
        <begin position="709"/>
        <end position="729"/>
    </location>
</feature>
<feature type="domain" description="Toxin VasX N-terminal region" evidence="2">
    <location>
        <begin position="3"/>
        <end position="159"/>
    </location>
</feature>
<accession>A0A8K0V5P1</accession>
<protein>
    <recommendedName>
        <fullName evidence="2">Toxin VasX N-terminal region domain-containing protein</fullName>
    </recommendedName>
</protein>
<keyword evidence="4" id="KW-1185">Reference proteome</keyword>
<dbReference type="Proteomes" id="UP000659047">
    <property type="component" value="Unassembled WGS sequence"/>
</dbReference>
<feature type="transmembrane region" description="Helical" evidence="1">
    <location>
        <begin position="788"/>
        <end position="818"/>
    </location>
</feature>
<feature type="transmembrane region" description="Helical" evidence="1">
    <location>
        <begin position="750"/>
        <end position="768"/>
    </location>
</feature>
<dbReference type="InterPro" id="IPR048126">
    <property type="entry name" value="Toxin_VasX"/>
</dbReference>
<keyword evidence="1" id="KW-0812">Transmembrane</keyword>
<dbReference type="AlphaFoldDB" id="A0A8K0V5P1"/>
<dbReference type="EMBL" id="JAEPBH010000009">
    <property type="protein sequence ID" value="MBK4714657.1"/>
    <property type="molecule type" value="Genomic_DNA"/>
</dbReference>
<keyword evidence="1" id="KW-0472">Membrane</keyword>
<reference evidence="3" key="1">
    <citation type="submission" date="2021-01" db="EMBL/GenBank/DDBJ databases">
        <title>Intestinitalea alba gen. nov., sp. nov., a novel genus of the family Enterobacteriaceae, isolated from the gut of the plastic-eating mealworm Tenebrio molitor L.</title>
        <authorList>
            <person name="Yang Y."/>
        </authorList>
    </citation>
    <scope>NUCLEOTIDE SEQUENCE</scope>
    <source>
        <strain evidence="3">BIT-L3</strain>
    </source>
</reference>
<comment type="caution">
    <text evidence="3">The sequence shown here is derived from an EMBL/GenBank/DDBJ whole genome shotgun (WGS) entry which is preliminary data.</text>
</comment>
<dbReference type="RefSeq" id="WP_238712854.1">
    <property type="nucleotide sequence ID" value="NZ_JAEPBH010000009.1"/>
</dbReference>
<dbReference type="Pfam" id="PF20249">
    <property type="entry name" value="VasX_N"/>
    <property type="match status" value="1"/>
</dbReference>